<dbReference type="InterPro" id="IPR012675">
    <property type="entry name" value="Beta-grasp_dom_sf"/>
</dbReference>
<proteinExistence type="predicted"/>
<dbReference type="PANTHER" id="PTHR34472:SF1">
    <property type="entry name" value="SULFUR CARRIER PROTEIN THIS"/>
    <property type="match status" value="1"/>
</dbReference>
<dbReference type="InterPro" id="IPR010035">
    <property type="entry name" value="Thi_S"/>
</dbReference>
<dbReference type="Pfam" id="PF02597">
    <property type="entry name" value="ThiS"/>
    <property type="match status" value="1"/>
</dbReference>
<gene>
    <name evidence="1" type="primary">thiS</name>
</gene>
<accession>A0A023HAR3</accession>
<dbReference type="NCBIfam" id="TIGR01683">
    <property type="entry name" value="thiS"/>
    <property type="match status" value="1"/>
</dbReference>
<protein>
    <submittedName>
        <fullName evidence="1">Thiamine biosynthesis protein S</fullName>
    </submittedName>
</protein>
<reference evidence="1" key="1">
    <citation type="journal article" date="2014" name="Genome Biol. Evol.">
        <title>Serial gene losses and foreign DNA underlie size and sequence variation in the plastid genomes of diatoms.</title>
        <authorList>
            <person name="Ruck E.C."/>
            <person name="Nakov T."/>
            <person name="Jansen R.K."/>
            <person name="Theriot E.C."/>
            <person name="Alverson A.J."/>
        </authorList>
    </citation>
    <scope>NUCLEOTIDE SEQUENCE</scope>
    <source>
        <strain evidence="1">Ccmp310</strain>
    </source>
</reference>
<keyword evidence="1" id="KW-0150">Chloroplast</keyword>
<keyword evidence="1" id="KW-0934">Plastid</keyword>
<evidence type="ECO:0000313" key="1">
    <source>
        <dbReference type="EMBL" id="AGH28489.1"/>
    </source>
</evidence>
<dbReference type="EMBL" id="KC509521">
    <property type="protein sequence ID" value="AGH28489.1"/>
    <property type="molecule type" value="Genomic_DNA"/>
</dbReference>
<dbReference type="GeneID" id="19739890"/>
<geneLocation type="chloroplast" evidence="1"/>
<sequence length="70" mass="8384">MPKLKSFILNDQKYYVNEQLNIFDLIEYFRYNLDLLVIEYNYLICEKKSWQKIFINEGDKIEVVTIVGGG</sequence>
<dbReference type="InterPro" id="IPR016155">
    <property type="entry name" value="Mopterin_synth/thiamin_S_b"/>
</dbReference>
<name>A0A023HAR3_9STRA</name>
<dbReference type="InterPro" id="IPR003749">
    <property type="entry name" value="ThiS/MoaD-like"/>
</dbReference>
<dbReference type="Gene3D" id="3.10.20.30">
    <property type="match status" value="1"/>
</dbReference>
<dbReference type="AlphaFoldDB" id="A0A023HAR3"/>
<dbReference type="CDD" id="cd00565">
    <property type="entry name" value="Ubl_ThiS"/>
    <property type="match status" value="1"/>
</dbReference>
<dbReference type="SUPFAM" id="SSF54285">
    <property type="entry name" value="MoaD/ThiS"/>
    <property type="match status" value="1"/>
</dbReference>
<organism evidence="1">
    <name type="scientific">Coscinodiscus radiatus</name>
    <dbReference type="NCBI Taxonomy" id="33642"/>
    <lineage>
        <taxon>Eukaryota</taxon>
        <taxon>Sar</taxon>
        <taxon>Stramenopiles</taxon>
        <taxon>Ochrophyta</taxon>
        <taxon>Bacillariophyta</taxon>
        <taxon>Coscinodiscophyceae</taxon>
        <taxon>Coscinodiscophycidae</taxon>
        <taxon>Coscinodiscales</taxon>
        <taxon>Coscinodiscaceae</taxon>
        <taxon>Coscinodiscus</taxon>
    </lineage>
</organism>
<dbReference type="RefSeq" id="YP_009028945.1">
    <property type="nucleotide sequence ID" value="NC_024081.1"/>
</dbReference>
<dbReference type="PANTHER" id="PTHR34472">
    <property type="entry name" value="SULFUR CARRIER PROTEIN THIS"/>
    <property type="match status" value="1"/>
</dbReference>